<reference evidence="4" key="1">
    <citation type="submission" date="2025-08" db="UniProtKB">
        <authorList>
            <consortium name="Ensembl"/>
        </authorList>
    </citation>
    <scope>IDENTIFICATION</scope>
</reference>
<organism evidence="4 5">
    <name type="scientific">Oryzias melastigma</name>
    <name type="common">Marine medaka</name>
    <dbReference type="NCBI Taxonomy" id="30732"/>
    <lineage>
        <taxon>Eukaryota</taxon>
        <taxon>Metazoa</taxon>
        <taxon>Chordata</taxon>
        <taxon>Craniata</taxon>
        <taxon>Vertebrata</taxon>
        <taxon>Euteleostomi</taxon>
        <taxon>Actinopterygii</taxon>
        <taxon>Neopterygii</taxon>
        <taxon>Teleostei</taxon>
        <taxon>Neoteleostei</taxon>
        <taxon>Acanthomorphata</taxon>
        <taxon>Ovalentaria</taxon>
        <taxon>Atherinomorphae</taxon>
        <taxon>Beloniformes</taxon>
        <taxon>Adrianichthyidae</taxon>
        <taxon>Oryziinae</taxon>
        <taxon>Oryzias</taxon>
    </lineage>
</organism>
<dbReference type="Gene3D" id="1.20.80.10">
    <property type="match status" value="1"/>
</dbReference>
<evidence type="ECO:0000313" key="5">
    <source>
        <dbReference type="Proteomes" id="UP000261560"/>
    </source>
</evidence>
<dbReference type="InterPro" id="IPR000582">
    <property type="entry name" value="Acyl-CoA-binding_protein"/>
</dbReference>
<keyword evidence="5" id="KW-1185">Reference proteome</keyword>
<dbReference type="GO" id="GO:0006631">
    <property type="term" value="P:fatty acid metabolic process"/>
    <property type="evidence" value="ECO:0007669"/>
    <property type="project" value="TreeGrafter"/>
</dbReference>
<dbReference type="Ensembl" id="ENSOMET00000009046.1">
    <property type="protein sequence ID" value="ENSOMEP00000024685.1"/>
    <property type="gene ID" value="ENSOMEG00000005473.1"/>
</dbReference>
<evidence type="ECO:0000256" key="2">
    <source>
        <dbReference type="ARBA" id="ARBA00023121"/>
    </source>
</evidence>
<dbReference type="InterPro" id="IPR014352">
    <property type="entry name" value="FERM/acyl-CoA-bd_prot_sf"/>
</dbReference>
<dbReference type="Proteomes" id="UP000261560">
    <property type="component" value="Unplaced"/>
</dbReference>
<dbReference type="PROSITE" id="PS51228">
    <property type="entry name" value="ACB_2"/>
    <property type="match status" value="1"/>
</dbReference>
<dbReference type="Pfam" id="PF00887">
    <property type="entry name" value="ACBP"/>
    <property type="match status" value="1"/>
</dbReference>
<reference evidence="4" key="2">
    <citation type="submission" date="2025-09" db="UniProtKB">
        <authorList>
            <consortium name="Ensembl"/>
        </authorList>
    </citation>
    <scope>IDENTIFICATION</scope>
</reference>
<evidence type="ECO:0000259" key="3">
    <source>
        <dbReference type="PROSITE" id="PS51228"/>
    </source>
</evidence>
<keyword evidence="2" id="KW-0446">Lipid-binding</keyword>
<evidence type="ECO:0000313" key="4">
    <source>
        <dbReference type="Ensembl" id="ENSOMEP00000024685.1"/>
    </source>
</evidence>
<dbReference type="FunFam" id="1.20.80.10:FF:000010">
    <property type="entry name" value="Acyl-CoA-binding domain-containing protein 5"/>
    <property type="match status" value="1"/>
</dbReference>
<feature type="domain" description="ACB" evidence="3">
    <location>
        <begin position="3"/>
        <end position="88"/>
    </location>
</feature>
<dbReference type="InterPro" id="IPR022408">
    <property type="entry name" value="Acyl-CoA-binding_prot_CS"/>
</dbReference>
<dbReference type="PANTHER" id="PTHR23310:SF51">
    <property type="entry name" value="ACYL-COA-BINDING DOMAIN-CONTAINING PROTEIN 7"/>
    <property type="match status" value="1"/>
</dbReference>
<keyword evidence="1" id="KW-0175">Coiled coil</keyword>
<dbReference type="GeneTree" id="ENSGT00940000161184"/>
<dbReference type="InterPro" id="IPR035984">
    <property type="entry name" value="Acyl-CoA-binding_sf"/>
</dbReference>
<dbReference type="AlphaFoldDB" id="A0A3B3D5K4"/>
<accession>A0A3B3D5K4</accession>
<dbReference type="PROSITE" id="PS00880">
    <property type="entry name" value="ACB_1"/>
    <property type="match status" value="1"/>
</dbReference>
<sequence length="99" mass="10998">MSLEADFNTVAEDVKKVKTRPSNEELLTLYGLYKQALVGDVDIDKPGALDAKGRAKWESWNSRKGMSKDEAMSTYISNAKEVIGKYGMKITLCFISGMI</sequence>
<dbReference type="PANTHER" id="PTHR23310">
    <property type="entry name" value="ACYL-COA-BINDING PROTEIN, ACBP"/>
    <property type="match status" value="1"/>
</dbReference>
<proteinExistence type="predicted"/>
<dbReference type="PaxDb" id="30732-ENSOMEP00000024685"/>
<protein>
    <submittedName>
        <fullName evidence="4">Acyl-CoA binding domain containing 7</fullName>
    </submittedName>
</protein>
<dbReference type="GO" id="GO:0000062">
    <property type="term" value="F:fatty-acyl-CoA binding"/>
    <property type="evidence" value="ECO:0007669"/>
    <property type="project" value="InterPro"/>
</dbReference>
<dbReference type="PRINTS" id="PR00689">
    <property type="entry name" value="ACOABINDINGP"/>
</dbReference>
<dbReference type="SUPFAM" id="SSF47027">
    <property type="entry name" value="Acyl-CoA binding protein"/>
    <property type="match status" value="1"/>
</dbReference>
<dbReference type="STRING" id="30732.ENSOMEP00000024685"/>
<evidence type="ECO:0000256" key="1">
    <source>
        <dbReference type="ARBA" id="ARBA00023054"/>
    </source>
</evidence>
<name>A0A3B3D5K4_ORYME</name>